<organism evidence="2 3">
    <name type="scientific">Halocaridina rubra</name>
    <name type="common">Hawaiian red shrimp</name>
    <dbReference type="NCBI Taxonomy" id="373956"/>
    <lineage>
        <taxon>Eukaryota</taxon>
        <taxon>Metazoa</taxon>
        <taxon>Ecdysozoa</taxon>
        <taxon>Arthropoda</taxon>
        <taxon>Crustacea</taxon>
        <taxon>Multicrustacea</taxon>
        <taxon>Malacostraca</taxon>
        <taxon>Eumalacostraca</taxon>
        <taxon>Eucarida</taxon>
        <taxon>Decapoda</taxon>
        <taxon>Pleocyemata</taxon>
        <taxon>Caridea</taxon>
        <taxon>Atyoidea</taxon>
        <taxon>Atyidae</taxon>
        <taxon>Halocaridina</taxon>
    </lineage>
</organism>
<comment type="caution">
    <text evidence="2">The sequence shown here is derived from an EMBL/GenBank/DDBJ whole genome shotgun (WGS) entry which is preliminary data.</text>
</comment>
<dbReference type="EMBL" id="JAXCGZ010016025">
    <property type="protein sequence ID" value="KAK7069620.1"/>
    <property type="molecule type" value="Genomic_DNA"/>
</dbReference>
<keyword evidence="1" id="KW-0472">Membrane</keyword>
<dbReference type="Proteomes" id="UP001381693">
    <property type="component" value="Unassembled WGS sequence"/>
</dbReference>
<keyword evidence="1" id="KW-0812">Transmembrane</keyword>
<accession>A0AAN8X080</accession>
<evidence type="ECO:0000313" key="3">
    <source>
        <dbReference type="Proteomes" id="UP001381693"/>
    </source>
</evidence>
<feature type="transmembrane region" description="Helical" evidence="1">
    <location>
        <begin position="9"/>
        <end position="29"/>
    </location>
</feature>
<proteinExistence type="predicted"/>
<dbReference type="AlphaFoldDB" id="A0AAN8X080"/>
<gene>
    <name evidence="2" type="ORF">SK128_014094</name>
</gene>
<dbReference type="PANTHER" id="PTHR35555:SF3">
    <property type="entry name" value="ENDONUCLEASE-REVERSE TRANSCRIPTASE"/>
    <property type="match status" value="1"/>
</dbReference>
<name>A0AAN8X080_HALRR</name>
<protein>
    <submittedName>
        <fullName evidence="2">Uncharacterized protein</fullName>
    </submittedName>
</protein>
<dbReference type="PANTHER" id="PTHR35555">
    <property type="entry name" value="ENDONUCLEASE-REVERSE TRANSCRIPTASE"/>
    <property type="match status" value="1"/>
</dbReference>
<reference evidence="2 3" key="1">
    <citation type="submission" date="2023-11" db="EMBL/GenBank/DDBJ databases">
        <title>Halocaridina rubra genome assembly.</title>
        <authorList>
            <person name="Smith C."/>
        </authorList>
    </citation>
    <scope>NUCLEOTIDE SEQUENCE [LARGE SCALE GENOMIC DNA]</scope>
    <source>
        <strain evidence="2">EP-1</strain>
        <tissue evidence="2">Whole</tissue>
    </source>
</reference>
<keyword evidence="3" id="KW-1185">Reference proteome</keyword>
<evidence type="ECO:0000256" key="1">
    <source>
        <dbReference type="SAM" id="Phobius"/>
    </source>
</evidence>
<sequence>MSSVALQRWMISLISLVVIWLAMNLVLWLTYDPTLTDLANFFLPLALLPLLSSAYAEVNQEGLRLLKFICLIEERLQLIFVLQNTPLQMTVYGFILSYSTITTAAFGVLLAFASKVLIQEINVPPKS</sequence>
<evidence type="ECO:0000313" key="2">
    <source>
        <dbReference type="EMBL" id="KAK7069620.1"/>
    </source>
</evidence>
<keyword evidence="1" id="KW-1133">Transmembrane helix</keyword>
<feature type="transmembrane region" description="Helical" evidence="1">
    <location>
        <begin position="95"/>
        <end position="118"/>
    </location>
</feature>